<evidence type="ECO:0000256" key="1">
    <source>
        <dbReference type="SAM" id="MobiDB-lite"/>
    </source>
</evidence>
<accession>A0A9P8MZR7</accession>
<dbReference type="RefSeq" id="XP_044722981.1">
    <property type="nucleotide sequence ID" value="XM_044861955.1"/>
</dbReference>
<sequence>MYDCTDALPGTAAAEAAARARARRAGNDPHATPRASRLNLPSQASQAPTARELGSPGRPAFAALPAAGQASQQGAATAGARQGGWGGEEARGQDQQHQAGGAGGQGPVPAGDGPAHGTPEHASVFTNTPLAGGGASAATAYAPSATGAGAVGEEDAEGDLVMQDAPDNDRQ</sequence>
<organism evidence="2 3">
    <name type="scientific">Hirsutella rhossiliensis</name>
    <dbReference type="NCBI Taxonomy" id="111463"/>
    <lineage>
        <taxon>Eukaryota</taxon>
        <taxon>Fungi</taxon>
        <taxon>Dikarya</taxon>
        <taxon>Ascomycota</taxon>
        <taxon>Pezizomycotina</taxon>
        <taxon>Sordariomycetes</taxon>
        <taxon>Hypocreomycetidae</taxon>
        <taxon>Hypocreales</taxon>
        <taxon>Ophiocordycipitaceae</taxon>
        <taxon>Hirsutella</taxon>
    </lineage>
</organism>
<dbReference type="Proteomes" id="UP000824596">
    <property type="component" value="Unassembled WGS sequence"/>
</dbReference>
<keyword evidence="3" id="KW-1185">Reference proteome</keyword>
<feature type="compositionally biased region" description="Polar residues" evidence="1">
    <location>
        <begin position="39"/>
        <end position="48"/>
    </location>
</feature>
<dbReference type="EMBL" id="JAIZPD010000003">
    <property type="protein sequence ID" value="KAH0965468.1"/>
    <property type="molecule type" value="Genomic_DNA"/>
</dbReference>
<comment type="caution">
    <text evidence="2">The sequence shown here is derived from an EMBL/GenBank/DDBJ whole genome shotgun (WGS) entry which is preliminary data.</text>
</comment>
<feature type="compositionally biased region" description="Low complexity" evidence="1">
    <location>
        <begin position="56"/>
        <end position="80"/>
    </location>
</feature>
<protein>
    <submittedName>
        <fullName evidence="2">Uncharacterized protein</fullName>
    </submittedName>
</protein>
<dbReference type="GeneID" id="68352613"/>
<feature type="compositionally biased region" description="Low complexity" evidence="1">
    <location>
        <begin position="136"/>
        <end position="148"/>
    </location>
</feature>
<dbReference type="AlphaFoldDB" id="A0A9P8MZR7"/>
<proteinExistence type="predicted"/>
<feature type="region of interest" description="Disordered" evidence="1">
    <location>
        <begin position="1"/>
        <end position="171"/>
    </location>
</feature>
<evidence type="ECO:0000313" key="3">
    <source>
        <dbReference type="Proteomes" id="UP000824596"/>
    </source>
</evidence>
<gene>
    <name evidence="2" type="ORF">HRG_03484</name>
</gene>
<evidence type="ECO:0000313" key="2">
    <source>
        <dbReference type="EMBL" id="KAH0965468.1"/>
    </source>
</evidence>
<reference evidence="2" key="1">
    <citation type="submission" date="2021-09" db="EMBL/GenBank/DDBJ databases">
        <title>A high-quality genome of the endoparasitic fungus Hirsutella rhossiliensis with a comparison of Hirsutella genomes reveals transposable elements contributing to genome size variation.</title>
        <authorList>
            <person name="Lin R."/>
            <person name="Jiao Y."/>
            <person name="Sun X."/>
            <person name="Ling J."/>
            <person name="Xie B."/>
            <person name="Cheng X."/>
        </authorList>
    </citation>
    <scope>NUCLEOTIDE SEQUENCE</scope>
    <source>
        <strain evidence="2">HR02</strain>
    </source>
</reference>
<name>A0A9P8MZR7_9HYPO</name>